<proteinExistence type="predicted"/>
<evidence type="ECO:0000313" key="1">
    <source>
        <dbReference type="EMBL" id="QWZ08631.1"/>
    </source>
</evidence>
<keyword evidence="2" id="KW-1185">Reference proteome</keyword>
<dbReference type="AlphaFoldDB" id="A0A975Y0M7"/>
<sequence length="69" mass="7398">MNEERFRARVKADQEHDAAVCARLVGLARSDASVLAEGLGYKVEVMPFGGGVAANGAVMCFPLTWIESE</sequence>
<gene>
    <name evidence="1" type="ORF">KRR39_01845</name>
</gene>
<organism evidence="1 2">
    <name type="scientific">Nocardioides panacis</name>
    <dbReference type="NCBI Taxonomy" id="2849501"/>
    <lineage>
        <taxon>Bacteria</taxon>
        <taxon>Bacillati</taxon>
        <taxon>Actinomycetota</taxon>
        <taxon>Actinomycetes</taxon>
        <taxon>Propionibacteriales</taxon>
        <taxon>Nocardioidaceae</taxon>
        <taxon>Nocardioides</taxon>
    </lineage>
</organism>
<dbReference type="RefSeq" id="WP_216940228.1">
    <property type="nucleotide sequence ID" value="NZ_CP077062.1"/>
</dbReference>
<reference evidence="1" key="1">
    <citation type="submission" date="2021-06" db="EMBL/GenBank/DDBJ databases">
        <title>Complete genome sequence of Nocardioides sp. G188.</title>
        <authorList>
            <person name="Im W.-T."/>
        </authorList>
    </citation>
    <scope>NUCLEOTIDE SEQUENCE</scope>
    <source>
        <strain evidence="1">G188</strain>
    </source>
</reference>
<evidence type="ECO:0000313" key="2">
    <source>
        <dbReference type="Proteomes" id="UP000683575"/>
    </source>
</evidence>
<name>A0A975Y0M7_9ACTN</name>
<dbReference type="Proteomes" id="UP000683575">
    <property type="component" value="Chromosome"/>
</dbReference>
<protein>
    <submittedName>
        <fullName evidence="1">Uncharacterized protein</fullName>
    </submittedName>
</protein>
<accession>A0A975Y0M7</accession>
<dbReference type="KEGG" id="nps:KRR39_01845"/>
<dbReference type="EMBL" id="CP077062">
    <property type="protein sequence ID" value="QWZ08631.1"/>
    <property type="molecule type" value="Genomic_DNA"/>
</dbReference>